<dbReference type="Gene3D" id="2.60.40.1220">
    <property type="match status" value="1"/>
</dbReference>
<reference evidence="9" key="2">
    <citation type="submission" date="2023-01" db="EMBL/GenBank/DDBJ databases">
        <authorList>
            <person name="Sun Q."/>
            <person name="Evtushenko L."/>
        </authorList>
    </citation>
    <scope>NUCLEOTIDE SEQUENCE</scope>
    <source>
        <strain evidence="9">VKM B-1499</strain>
    </source>
</reference>
<dbReference type="EMBL" id="BSFD01000002">
    <property type="protein sequence ID" value="GLK47705.1"/>
    <property type="molecule type" value="Genomic_DNA"/>
</dbReference>
<evidence type="ECO:0000256" key="2">
    <source>
        <dbReference type="ARBA" id="ARBA00010509"/>
    </source>
</evidence>
<feature type="signal peptide" evidence="7">
    <location>
        <begin position="1"/>
        <end position="27"/>
    </location>
</feature>
<evidence type="ECO:0000256" key="4">
    <source>
        <dbReference type="ARBA" id="ARBA00022729"/>
    </source>
</evidence>
<dbReference type="InterPro" id="IPR007348">
    <property type="entry name" value="CopC_dom"/>
</dbReference>
<evidence type="ECO:0000313" key="10">
    <source>
        <dbReference type="Proteomes" id="UP001143509"/>
    </source>
</evidence>
<keyword evidence="3" id="KW-0479">Metal-binding</keyword>
<dbReference type="InterPro" id="IPR032694">
    <property type="entry name" value="CopC/D"/>
</dbReference>
<evidence type="ECO:0000256" key="5">
    <source>
        <dbReference type="ARBA" id="ARBA00022764"/>
    </source>
</evidence>
<accession>A0ABQ5T6I5</accession>
<comment type="caution">
    <text evidence="9">The sequence shown here is derived from an EMBL/GenBank/DDBJ whole genome shotgun (WGS) entry which is preliminary data.</text>
</comment>
<protein>
    <submittedName>
        <fullName evidence="9">Copper resistance protein C</fullName>
    </submittedName>
</protein>
<reference evidence="9" key="1">
    <citation type="journal article" date="2014" name="Int. J. Syst. Evol. Microbiol.">
        <title>Complete genome of a new Firmicutes species belonging to the dominant human colonic microbiota ('Ruminococcus bicirculans') reveals two chromosomes and a selective capacity to utilize plant glucans.</title>
        <authorList>
            <consortium name="NISC Comparative Sequencing Program"/>
            <person name="Wegmann U."/>
            <person name="Louis P."/>
            <person name="Goesmann A."/>
            <person name="Henrissat B."/>
            <person name="Duncan S.H."/>
            <person name="Flint H.J."/>
        </authorList>
    </citation>
    <scope>NUCLEOTIDE SEQUENCE</scope>
    <source>
        <strain evidence="9">VKM B-1499</strain>
    </source>
</reference>
<organism evidence="9 10">
    <name type="scientific">Brevundimonas intermedia</name>
    <dbReference type="NCBI Taxonomy" id="74315"/>
    <lineage>
        <taxon>Bacteria</taxon>
        <taxon>Pseudomonadati</taxon>
        <taxon>Pseudomonadota</taxon>
        <taxon>Alphaproteobacteria</taxon>
        <taxon>Caulobacterales</taxon>
        <taxon>Caulobacteraceae</taxon>
        <taxon>Brevundimonas</taxon>
    </lineage>
</organism>
<dbReference type="PANTHER" id="PTHR34820:SF4">
    <property type="entry name" value="INNER MEMBRANE PROTEIN YEBZ"/>
    <property type="match status" value="1"/>
</dbReference>
<evidence type="ECO:0000256" key="1">
    <source>
        <dbReference type="ARBA" id="ARBA00004418"/>
    </source>
</evidence>
<comment type="subcellular location">
    <subcellularLocation>
        <location evidence="1">Periplasm</location>
    </subcellularLocation>
</comment>
<evidence type="ECO:0000313" key="9">
    <source>
        <dbReference type="EMBL" id="GLK47705.1"/>
    </source>
</evidence>
<evidence type="ECO:0000256" key="7">
    <source>
        <dbReference type="SAM" id="SignalP"/>
    </source>
</evidence>
<comment type="similarity">
    <text evidence="2">Belongs to the CopC family.</text>
</comment>
<dbReference type="PANTHER" id="PTHR34820">
    <property type="entry name" value="INNER MEMBRANE PROTEIN YEBZ"/>
    <property type="match status" value="1"/>
</dbReference>
<keyword evidence="10" id="KW-1185">Reference proteome</keyword>
<name>A0ABQ5T6I5_9CAUL</name>
<dbReference type="SUPFAM" id="SSF81296">
    <property type="entry name" value="E set domains"/>
    <property type="match status" value="1"/>
</dbReference>
<dbReference type="RefSeq" id="WP_219895927.1">
    <property type="nucleotide sequence ID" value="NZ_BSFD01000002.1"/>
</dbReference>
<evidence type="ECO:0000256" key="3">
    <source>
        <dbReference type="ARBA" id="ARBA00022723"/>
    </source>
</evidence>
<dbReference type="Proteomes" id="UP001143509">
    <property type="component" value="Unassembled WGS sequence"/>
</dbReference>
<dbReference type="InterPro" id="IPR014755">
    <property type="entry name" value="Cu-Rt/internalin_Ig-like"/>
</dbReference>
<gene>
    <name evidence="9" type="primary">pcoC</name>
    <name evidence="9" type="ORF">GCM10017620_06780</name>
</gene>
<keyword evidence="4 7" id="KW-0732">Signal</keyword>
<proteinExistence type="inferred from homology"/>
<keyword evidence="5" id="KW-0574">Periplasm</keyword>
<feature type="chain" id="PRO_5045787938" evidence="7">
    <location>
        <begin position="28"/>
        <end position="120"/>
    </location>
</feature>
<feature type="domain" description="CopC" evidence="8">
    <location>
        <begin position="26"/>
        <end position="119"/>
    </location>
</feature>
<dbReference type="NCBIfam" id="NF033814">
    <property type="entry name" value="copper_CopC"/>
    <property type="match status" value="1"/>
</dbReference>
<evidence type="ECO:0000256" key="6">
    <source>
        <dbReference type="ARBA" id="ARBA00023008"/>
    </source>
</evidence>
<evidence type="ECO:0000259" key="8">
    <source>
        <dbReference type="Pfam" id="PF04234"/>
    </source>
</evidence>
<sequence>MRAFNPVPYVALAAAVVLAAGPAAAHARLVSATPAPNATVGATRTLTLTFSERSVPAFSGFDVVNSAGEKLAVRTSIAEDGKTLTGTLARPLTAGAYRIDWRIASSDGHRMTGSYTFTVR</sequence>
<dbReference type="InterPro" id="IPR014756">
    <property type="entry name" value="Ig_E-set"/>
</dbReference>
<keyword evidence="6" id="KW-0186">Copper</keyword>
<dbReference type="InterPro" id="IPR047685">
    <property type="entry name" value="CopC-like"/>
</dbReference>
<dbReference type="Pfam" id="PF04234">
    <property type="entry name" value="CopC"/>
    <property type="match status" value="1"/>
</dbReference>